<keyword evidence="1" id="KW-1133">Transmembrane helix</keyword>
<proteinExistence type="predicted"/>
<evidence type="ECO:0000313" key="3">
    <source>
        <dbReference type="EMBL" id="PTN02152.1"/>
    </source>
</evidence>
<keyword evidence="4" id="KW-1185">Reference proteome</keyword>
<dbReference type="EMBL" id="QAAA01000008">
    <property type="protein sequence ID" value="PTN02152.1"/>
    <property type="molecule type" value="Genomic_DNA"/>
</dbReference>
<accession>A0A2T5BS59</accession>
<gene>
    <name evidence="3" type="ORF">C8N32_108104</name>
</gene>
<keyword evidence="1" id="KW-0472">Membrane</keyword>
<dbReference type="RefSeq" id="WP_107892368.1">
    <property type="nucleotide sequence ID" value="NZ_NHSI01000061.1"/>
</dbReference>
<feature type="transmembrane region" description="Helical" evidence="1">
    <location>
        <begin position="65"/>
        <end position="88"/>
    </location>
</feature>
<keyword evidence="1" id="KW-0812">Transmembrane</keyword>
<evidence type="ECO:0000256" key="1">
    <source>
        <dbReference type="SAM" id="Phobius"/>
    </source>
</evidence>
<sequence length="120" mass="12564">MPKTLATTSYALLLAGAALAGLSAHPAWAILVIAALATVSRVYDPRTRLIRTREGRSLLQVLPGMVLNQLIWVNLAFLVGLGISRLFGALPLPVLLPLVVSALGLTAGLVLAAMSSRNGR</sequence>
<feature type="signal peptide" evidence="2">
    <location>
        <begin position="1"/>
        <end position="20"/>
    </location>
</feature>
<organism evidence="3 4">
    <name type="scientific">Rhodovulum imhoffii</name>
    <dbReference type="NCBI Taxonomy" id="365340"/>
    <lineage>
        <taxon>Bacteria</taxon>
        <taxon>Pseudomonadati</taxon>
        <taxon>Pseudomonadota</taxon>
        <taxon>Alphaproteobacteria</taxon>
        <taxon>Rhodobacterales</taxon>
        <taxon>Paracoccaceae</taxon>
        <taxon>Rhodovulum</taxon>
    </lineage>
</organism>
<feature type="transmembrane region" description="Helical" evidence="1">
    <location>
        <begin position="94"/>
        <end position="114"/>
    </location>
</feature>
<name>A0A2T5BS59_9RHOB</name>
<dbReference type="AlphaFoldDB" id="A0A2T5BS59"/>
<keyword evidence="2" id="KW-0732">Signal</keyword>
<feature type="chain" id="PRO_5015475198" evidence="2">
    <location>
        <begin position="21"/>
        <end position="120"/>
    </location>
</feature>
<evidence type="ECO:0000256" key="2">
    <source>
        <dbReference type="SAM" id="SignalP"/>
    </source>
</evidence>
<evidence type="ECO:0000313" key="4">
    <source>
        <dbReference type="Proteomes" id="UP000243859"/>
    </source>
</evidence>
<comment type="caution">
    <text evidence="3">The sequence shown here is derived from an EMBL/GenBank/DDBJ whole genome shotgun (WGS) entry which is preliminary data.</text>
</comment>
<dbReference type="OrthoDB" id="7869483at2"/>
<dbReference type="Proteomes" id="UP000243859">
    <property type="component" value="Unassembled WGS sequence"/>
</dbReference>
<reference evidence="3 4" key="1">
    <citation type="submission" date="2018-04" db="EMBL/GenBank/DDBJ databases">
        <title>Genomic Encyclopedia of Archaeal and Bacterial Type Strains, Phase II (KMG-II): from individual species to whole genera.</title>
        <authorList>
            <person name="Goeker M."/>
        </authorList>
    </citation>
    <scope>NUCLEOTIDE SEQUENCE [LARGE SCALE GENOMIC DNA]</scope>
    <source>
        <strain evidence="3 4">DSM 18064</strain>
    </source>
</reference>
<protein>
    <submittedName>
        <fullName evidence="3">Uncharacterized protein</fullName>
    </submittedName>
</protein>